<keyword evidence="6" id="KW-1015">Disulfide bond</keyword>
<dbReference type="Proteomes" id="UP001642260">
    <property type="component" value="Unassembled WGS sequence"/>
</dbReference>
<evidence type="ECO:0000313" key="9">
    <source>
        <dbReference type="EMBL" id="CAH8328495.1"/>
    </source>
</evidence>
<keyword evidence="10" id="KW-1185">Reference proteome</keyword>
<organism evidence="9 10">
    <name type="scientific">Eruca vesicaria subsp. sativa</name>
    <name type="common">Garden rocket</name>
    <name type="synonym">Eruca sativa</name>
    <dbReference type="NCBI Taxonomy" id="29727"/>
    <lineage>
        <taxon>Eukaryota</taxon>
        <taxon>Viridiplantae</taxon>
        <taxon>Streptophyta</taxon>
        <taxon>Embryophyta</taxon>
        <taxon>Tracheophyta</taxon>
        <taxon>Spermatophyta</taxon>
        <taxon>Magnoliopsida</taxon>
        <taxon>eudicotyledons</taxon>
        <taxon>Gunneridae</taxon>
        <taxon>Pentapetalae</taxon>
        <taxon>rosids</taxon>
        <taxon>malvids</taxon>
        <taxon>Brassicales</taxon>
        <taxon>Brassicaceae</taxon>
        <taxon>Brassiceae</taxon>
        <taxon>Eruca</taxon>
    </lineage>
</organism>
<evidence type="ECO:0000256" key="6">
    <source>
        <dbReference type="ARBA" id="ARBA00023157"/>
    </source>
</evidence>
<evidence type="ECO:0000256" key="5">
    <source>
        <dbReference type="ARBA" id="ARBA00022729"/>
    </source>
</evidence>
<evidence type="ECO:0000256" key="4">
    <source>
        <dbReference type="ARBA" id="ARBA00022702"/>
    </source>
</evidence>
<evidence type="ECO:0000256" key="7">
    <source>
        <dbReference type="ARBA" id="ARBA00037228"/>
    </source>
</evidence>
<comment type="similarity">
    <text evidence="2">Belongs to the plant rapid alkalinization factor (RALF) family.</text>
</comment>
<feature type="signal peptide" evidence="8">
    <location>
        <begin position="1"/>
        <end position="22"/>
    </location>
</feature>
<dbReference type="GO" id="GO:0040008">
    <property type="term" value="P:regulation of growth"/>
    <property type="evidence" value="ECO:0007669"/>
    <property type="project" value="UniProtKB-ARBA"/>
</dbReference>
<evidence type="ECO:0000313" key="10">
    <source>
        <dbReference type="Proteomes" id="UP001642260"/>
    </source>
</evidence>
<keyword evidence="4" id="KW-0372">Hormone</keyword>
<proteinExistence type="inferred from homology"/>
<comment type="function">
    <text evidence="7">Cell signaling peptide that may regulate plant stress, growth, and development. Mediates a rapid alkalinization of extracellular space by mediating a transient increase in the cytoplasmic Ca(2+) concentration leading to a calcium-dependent signaling events through a cell surface receptor and a concomitant activation of some intracellular mitogen-activated protein kinases.</text>
</comment>
<evidence type="ECO:0000256" key="8">
    <source>
        <dbReference type="SAM" id="SignalP"/>
    </source>
</evidence>
<dbReference type="EMBL" id="CAKOAT010108489">
    <property type="protein sequence ID" value="CAH8328495.1"/>
    <property type="molecule type" value="Genomic_DNA"/>
</dbReference>
<feature type="chain" id="PRO_5044816059" evidence="8">
    <location>
        <begin position="23"/>
        <end position="74"/>
    </location>
</feature>
<dbReference type="GO" id="GO:0005179">
    <property type="term" value="F:hormone activity"/>
    <property type="evidence" value="ECO:0007669"/>
    <property type="project" value="UniProtKB-KW"/>
</dbReference>
<dbReference type="PANTHER" id="PTHR34270:SF5">
    <property type="entry name" value="PROTEIN RALF-LIKE 10-RELATED"/>
    <property type="match status" value="1"/>
</dbReference>
<protein>
    <submittedName>
        <fullName evidence="9">Uncharacterized protein</fullName>
    </submittedName>
</protein>
<comment type="subcellular location">
    <subcellularLocation>
        <location evidence="1">Secreted</location>
    </subcellularLocation>
</comment>
<dbReference type="GO" id="GO:0005576">
    <property type="term" value="C:extracellular region"/>
    <property type="evidence" value="ECO:0007669"/>
    <property type="project" value="UniProtKB-SubCell"/>
</dbReference>
<dbReference type="AlphaFoldDB" id="A0ABC8JHR4"/>
<dbReference type="Pfam" id="PF05498">
    <property type="entry name" value="RALF"/>
    <property type="match status" value="1"/>
</dbReference>
<dbReference type="InterPro" id="IPR008801">
    <property type="entry name" value="RALF"/>
</dbReference>
<evidence type="ECO:0000256" key="1">
    <source>
        <dbReference type="ARBA" id="ARBA00004613"/>
    </source>
</evidence>
<comment type="caution">
    <text evidence="9">The sequence shown here is derived from an EMBL/GenBank/DDBJ whole genome shotgun (WGS) entry which is preliminary data.</text>
</comment>
<evidence type="ECO:0000256" key="2">
    <source>
        <dbReference type="ARBA" id="ARBA00009178"/>
    </source>
</evidence>
<reference evidence="9 10" key="1">
    <citation type="submission" date="2022-03" db="EMBL/GenBank/DDBJ databases">
        <authorList>
            <person name="Macdonald S."/>
            <person name="Ahmed S."/>
            <person name="Newling K."/>
        </authorList>
    </citation>
    <scope>NUCLEOTIDE SEQUENCE [LARGE SCALE GENOMIC DNA]</scope>
</reference>
<evidence type="ECO:0000256" key="3">
    <source>
        <dbReference type="ARBA" id="ARBA00022525"/>
    </source>
</evidence>
<name>A0ABC8JHR4_ERUVS</name>
<keyword evidence="5 8" id="KW-0732">Signal</keyword>
<dbReference type="PANTHER" id="PTHR34270">
    <property type="entry name" value="PROTEIN RALF-LIKE 15-RELATED"/>
    <property type="match status" value="1"/>
</dbReference>
<sequence length="74" mass="7762">MKTWAICLLVIFSLVVTVSVKGRTYVGGGVTNPCSGPNPPPGCNPPNSLHTIGKPANNYTRGCSKITRCSRDTG</sequence>
<accession>A0ABC8JHR4</accession>
<gene>
    <name evidence="9" type="ORF">ERUC_LOCUS11382</name>
</gene>
<keyword evidence="3" id="KW-0964">Secreted</keyword>